<feature type="signal peptide" evidence="1">
    <location>
        <begin position="1"/>
        <end position="28"/>
    </location>
</feature>
<name>A0A366KSU8_9SPHI</name>
<protein>
    <submittedName>
        <fullName evidence="2">Uncharacterized protein</fullName>
    </submittedName>
</protein>
<evidence type="ECO:0000313" key="2">
    <source>
        <dbReference type="EMBL" id="RBQ04289.1"/>
    </source>
</evidence>
<dbReference type="EMBL" id="QNQU01000017">
    <property type="protein sequence ID" value="RBQ04289.1"/>
    <property type="molecule type" value="Genomic_DNA"/>
</dbReference>
<dbReference type="AlphaFoldDB" id="A0A366KSU8"/>
<gene>
    <name evidence="2" type="ORF">DRW42_19000</name>
</gene>
<accession>A0A366KSU8</accession>
<proteinExistence type="predicted"/>
<feature type="chain" id="PRO_5016719837" evidence="1">
    <location>
        <begin position="29"/>
        <end position="313"/>
    </location>
</feature>
<comment type="caution">
    <text evidence="2">The sequence shown here is derived from an EMBL/GenBank/DDBJ whole genome shotgun (WGS) entry which is preliminary data.</text>
</comment>
<sequence length="313" mass="36242">MEKNVKKMKKITLYFLGFFIVHISAANANKQNSPIDNPNKQKYFLLDLDAKSNLEYKLAHVELNASKLYEVDKKIELFNLLTKNGNLILFSVLPGKISDNIWKEIDPASLKDKIMDWDQLKAFRIEATRAYGSSCKGLYEHVKRNDINLVKKENGKYFRSSSCITEFFSVENKPRMFTSQNDIASINIYSPAVALKDFDSRYKELYNEPSPNYHDLPNVLKFPMNKPLLFLSGTSTIDGRKAYHFWGFMDWGISDSPNYRRGIDRFIFIPELGIVGGSFDFFFDNLLDKSRKKENYLNENVMQPIKINGKEVS</sequence>
<evidence type="ECO:0000313" key="3">
    <source>
        <dbReference type="Proteomes" id="UP000252081"/>
    </source>
</evidence>
<organism evidence="2 3">
    <name type="scientific">Pedobacter miscanthi</name>
    <dbReference type="NCBI Taxonomy" id="2259170"/>
    <lineage>
        <taxon>Bacteria</taxon>
        <taxon>Pseudomonadati</taxon>
        <taxon>Bacteroidota</taxon>
        <taxon>Sphingobacteriia</taxon>
        <taxon>Sphingobacteriales</taxon>
        <taxon>Sphingobacteriaceae</taxon>
        <taxon>Pedobacter</taxon>
    </lineage>
</organism>
<dbReference type="Proteomes" id="UP000252081">
    <property type="component" value="Unassembled WGS sequence"/>
</dbReference>
<evidence type="ECO:0000256" key="1">
    <source>
        <dbReference type="SAM" id="SignalP"/>
    </source>
</evidence>
<keyword evidence="1" id="KW-0732">Signal</keyword>
<reference evidence="2 3" key="1">
    <citation type="submission" date="2018-07" db="EMBL/GenBank/DDBJ databases">
        <title>A draft genome of a endophytic bacteria, a new species of Pedobacter.</title>
        <authorList>
            <person name="Zhang Z.D."/>
            <person name="Chen Z.J."/>
        </authorList>
    </citation>
    <scope>NUCLEOTIDE SEQUENCE [LARGE SCALE GENOMIC DNA]</scope>
    <source>
        <strain evidence="2 3">RS10</strain>
    </source>
</reference>
<keyword evidence="3" id="KW-1185">Reference proteome</keyword>